<evidence type="ECO:0000313" key="2">
    <source>
        <dbReference type="EMBL" id="GAA1831858.1"/>
    </source>
</evidence>
<keyword evidence="1" id="KW-0472">Membrane</keyword>
<proteinExistence type="predicted"/>
<comment type="caution">
    <text evidence="2">The sequence shown here is derived from an EMBL/GenBank/DDBJ whole genome shotgun (WGS) entry which is preliminary data.</text>
</comment>
<accession>A0ABN2MNF5</accession>
<feature type="transmembrane region" description="Helical" evidence="1">
    <location>
        <begin position="197"/>
        <end position="220"/>
    </location>
</feature>
<reference evidence="2 3" key="1">
    <citation type="journal article" date="2019" name="Int. J. Syst. Evol. Microbiol.">
        <title>The Global Catalogue of Microorganisms (GCM) 10K type strain sequencing project: providing services to taxonomists for standard genome sequencing and annotation.</title>
        <authorList>
            <consortium name="The Broad Institute Genomics Platform"/>
            <consortium name="The Broad Institute Genome Sequencing Center for Infectious Disease"/>
            <person name="Wu L."/>
            <person name="Ma J."/>
        </authorList>
    </citation>
    <scope>NUCLEOTIDE SEQUENCE [LARGE SCALE GENOMIC DNA]</scope>
    <source>
        <strain evidence="2 3">JCM 16009</strain>
    </source>
</reference>
<dbReference type="EMBL" id="BAAAQK010000003">
    <property type="protein sequence ID" value="GAA1831858.1"/>
    <property type="molecule type" value="Genomic_DNA"/>
</dbReference>
<sequence>MVTTDTVPRRTATEVTARILIAVVTGSVAVALLVGGGALAWAQAALRGPDGYYTAAGLVATSSGHALVVDDLGLGYLGVRPPGGVDFRVSARSSGTGSVFVGLGPRAEVARYLAGVATDRITDVDPRAGSVDLLPTPGVRTPAPAAAQTFWVASAQGPGEQRVDWSGRPGDWSVVVMNADGRAGVDVLASGGIALPVLTPLAIGLLIGGLLVAGATVALVPSRRAQPASRGGQRE</sequence>
<gene>
    <name evidence="2" type="ORF">GCM10009836_07330</name>
</gene>
<name>A0ABN2MNF5_9PSEU</name>
<feature type="transmembrane region" description="Helical" evidence="1">
    <location>
        <begin position="19"/>
        <end position="42"/>
    </location>
</feature>
<evidence type="ECO:0000313" key="3">
    <source>
        <dbReference type="Proteomes" id="UP001500449"/>
    </source>
</evidence>
<keyword evidence="1" id="KW-1133">Transmembrane helix</keyword>
<protein>
    <submittedName>
        <fullName evidence="2">Uncharacterized protein</fullName>
    </submittedName>
</protein>
<dbReference type="Proteomes" id="UP001500449">
    <property type="component" value="Unassembled WGS sequence"/>
</dbReference>
<keyword evidence="1" id="KW-0812">Transmembrane</keyword>
<evidence type="ECO:0000256" key="1">
    <source>
        <dbReference type="SAM" id="Phobius"/>
    </source>
</evidence>
<dbReference type="RefSeq" id="WP_344412317.1">
    <property type="nucleotide sequence ID" value="NZ_BAAAQK010000003.1"/>
</dbReference>
<keyword evidence="3" id="KW-1185">Reference proteome</keyword>
<organism evidence="2 3">
    <name type="scientific">Pseudonocardia ailaonensis</name>
    <dbReference type="NCBI Taxonomy" id="367279"/>
    <lineage>
        <taxon>Bacteria</taxon>
        <taxon>Bacillati</taxon>
        <taxon>Actinomycetota</taxon>
        <taxon>Actinomycetes</taxon>
        <taxon>Pseudonocardiales</taxon>
        <taxon>Pseudonocardiaceae</taxon>
        <taxon>Pseudonocardia</taxon>
    </lineage>
</organism>